<organism evidence="2 3">
    <name type="scientific">Anas platyrhynchos</name>
    <name type="common">Mallard</name>
    <name type="synonym">Anas boschas</name>
    <dbReference type="NCBI Taxonomy" id="8839"/>
    <lineage>
        <taxon>Eukaryota</taxon>
        <taxon>Metazoa</taxon>
        <taxon>Chordata</taxon>
        <taxon>Craniata</taxon>
        <taxon>Vertebrata</taxon>
        <taxon>Euteleostomi</taxon>
        <taxon>Archelosauria</taxon>
        <taxon>Archosauria</taxon>
        <taxon>Dinosauria</taxon>
        <taxon>Saurischia</taxon>
        <taxon>Theropoda</taxon>
        <taxon>Coelurosauria</taxon>
        <taxon>Aves</taxon>
        <taxon>Neognathae</taxon>
        <taxon>Galloanserae</taxon>
        <taxon>Anseriformes</taxon>
        <taxon>Anatidae</taxon>
        <taxon>Anatinae</taxon>
        <taxon>Anas</taxon>
    </lineage>
</organism>
<protein>
    <submittedName>
        <fullName evidence="2">Uncharacterized protein</fullName>
    </submittedName>
</protein>
<evidence type="ECO:0000313" key="3">
    <source>
        <dbReference type="Proteomes" id="UP000296049"/>
    </source>
</evidence>
<feature type="region of interest" description="Disordered" evidence="1">
    <location>
        <begin position="622"/>
        <end position="655"/>
    </location>
</feature>
<proteinExistence type="predicted"/>
<feature type="region of interest" description="Disordered" evidence="1">
    <location>
        <begin position="417"/>
        <end position="443"/>
    </location>
</feature>
<evidence type="ECO:0000256" key="1">
    <source>
        <dbReference type="SAM" id="MobiDB-lite"/>
    </source>
</evidence>
<gene>
    <name evidence="2" type="ORF">Anapl_02326</name>
</gene>
<accession>R0LL79</accession>
<sequence length="980" mass="109091">MLTVLAPGRAGLGHRLPIPEALGGERSAPLRARCLSARLTPFGQRWLLGFLPRGAAESYGVPRETPKKTPQQNPQTCTFISFWLQHTHAFICEDESSLRVYYRVFLPTGGWYTLQKLCFESHNSPASPSSAPRGSGPDGDRHWDRVWDRDRDCDRDWDQDQVWDRDRDRAGVGDWYHCEQTALPGVCPEPAVSSTARRSDFSPPKRSIFCWCCLLIQLRWSWTSAGVCASAGASPLAAACSSGRFLLEKHDRRQHQPGSTTEKCLRCSTPAYCRLLNREHADLLGQGSREMQYVFTSKLCFVVFAVKSKAEQCDPKYYRAFKFLSVVSPFYATGRTVWYFQKEMIVAEEFGNTVISKISAGIQGEKIKRVLALILLRSNDGKNKSEMITLTIADLEEVRIWQGVAVEAEQINARKNKQTTTTNKNRKGFLKQDTNKQVAPREKRDTISVTTACKDAEVARCSMPSPCTVCVHAESKFRSDFIMQTQQSVARDGALKCLQPKPQQCPVSDSKHQETQLQPQICSTILSLRAVLCRGRWSEELRENVVRTWTKALESLVAKLVFREVGDAFLCSGTITLISPSRASQPVPSPYNPYRILAVKPTPYITRARSSNLEFLKGVSKGGEQIPESSWSGRRRGSASVHALSTRGPSSEEREAGERCQWFYQNGFIRRGRATRLLIIEDEKAAAVSNAYPNHSVLGLWNNFANKITPFLQRPQLGEGGLVRARSPSAFLVEANGNPELTPRQIAGKLKEGHEHLGAFAAVLPAKTTSFSPHSGPQTKLEQPAWAHRSFVLGPRVAVLGPNEQRSCAELCTERLRALQTEPWGYSAQALLFFQAWDFAKCLHLRWGVCVELHRLQDEDNCRRNSFSSAFSSMVSRPVQATGRARAPQTSLPPLLPPLNVRSSAAASPAAVLLIMPKSGCFSSKSCKPSSPSSPLLVSCEELVLRRHLCLGYLEEVSHLPCRSATGAHTVLKRVSVRAF</sequence>
<dbReference type="EMBL" id="KB743111">
    <property type="protein sequence ID" value="EOB01193.1"/>
    <property type="molecule type" value="Genomic_DNA"/>
</dbReference>
<dbReference type="Proteomes" id="UP000296049">
    <property type="component" value="Unassembled WGS sequence"/>
</dbReference>
<keyword evidence="3" id="KW-1185">Reference proteome</keyword>
<reference evidence="3" key="1">
    <citation type="journal article" date="2013" name="Nat. Genet.">
        <title>The duck genome and transcriptome provide insight into an avian influenza virus reservoir species.</title>
        <authorList>
            <person name="Huang Y."/>
            <person name="Li Y."/>
            <person name="Burt D.W."/>
            <person name="Chen H."/>
            <person name="Zhang Y."/>
            <person name="Qian W."/>
            <person name="Kim H."/>
            <person name="Gan S."/>
            <person name="Zhao Y."/>
            <person name="Li J."/>
            <person name="Yi K."/>
            <person name="Feng H."/>
            <person name="Zhu P."/>
            <person name="Li B."/>
            <person name="Liu Q."/>
            <person name="Fairley S."/>
            <person name="Magor K.E."/>
            <person name="Du Z."/>
            <person name="Hu X."/>
            <person name="Goodman L."/>
            <person name="Tafer H."/>
            <person name="Vignal A."/>
            <person name="Lee T."/>
            <person name="Kim K.W."/>
            <person name="Sheng Z."/>
            <person name="An Y."/>
            <person name="Searle S."/>
            <person name="Herrero J."/>
            <person name="Groenen M.A."/>
            <person name="Crooijmans R.P."/>
            <person name="Faraut T."/>
            <person name="Cai Q."/>
            <person name="Webster R.G."/>
            <person name="Aldridge J.R."/>
            <person name="Warren W.C."/>
            <person name="Bartschat S."/>
            <person name="Kehr S."/>
            <person name="Marz M."/>
            <person name="Stadler P.F."/>
            <person name="Smith J."/>
            <person name="Kraus R.H."/>
            <person name="Zhao Y."/>
            <person name="Ren L."/>
            <person name="Fei J."/>
            <person name="Morisson M."/>
            <person name="Kaiser P."/>
            <person name="Griffin D.K."/>
            <person name="Rao M."/>
            <person name="Pitel F."/>
            <person name="Wang J."/>
            <person name="Li N."/>
        </authorList>
    </citation>
    <scope>NUCLEOTIDE SEQUENCE [LARGE SCALE GENOMIC DNA]</scope>
</reference>
<evidence type="ECO:0000313" key="2">
    <source>
        <dbReference type="EMBL" id="EOB01193.1"/>
    </source>
</evidence>
<dbReference type="AlphaFoldDB" id="R0LL79"/>
<name>R0LL79_ANAPL</name>